<feature type="transmembrane region" description="Helical" evidence="1">
    <location>
        <begin position="177"/>
        <end position="199"/>
    </location>
</feature>
<name>A0AAU7DQT5_9MICO</name>
<evidence type="ECO:0008006" key="3">
    <source>
        <dbReference type="Google" id="ProtNLM"/>
    </source>
</evidence>
<keyword evidence="1" id="KW-0472">Membrane</keyword>
<reference evidence="2" key="1">
    <citation type="submission" date="2024-02" db="EMBL/GenBank/DDBJ databases">
        <title>Tomenella chthoni gen. nov. sp. nov., a member of the family Jonesiaceae isolated from bat guano.</title>
        <authorList>
            <person name="Miller S.L."/>
            <person name="King J."/>
            <person name="Sankaranarayanan K."/>
            <person name="Lawson P.A."/>
        </authorList>
    </citation>
    <scope>NUCLEOTIDE SEQUENCE</scope>
    <source>
        <strain evidence="2">BS-20</strain>
    </source>
</reference>
<feature type="transmembrane region" description="Helical" evidence="1">
    <location>
        <begin position="100"/>
        <end position="120"/>
    </location>
</feature>
<sequence>MNNAAAVTKLHFNKRELSLLVPACILLLATLISVIVALALGRAGMDPNSAKYIEGFRGNTGVISSIAGFLVYLGVQAVATTFPFGMSLGTTRKAYTFGTIGYYLIQSGFVAAVGLVLLGIEKLTGHWFVHAYVMDSVLLGNGNPLKLVATIFVLTFTMLSIGGVFGAVFVKAGAKGPLFLGISLALLLALAILFSVPYFSALFAGPVMLKLLVAGLVIALVANCGTYLGLRTASVR</sequence>
<gene>
    <name evidence="2" type="ORF">V5R04_08535</name>
</gene>
<evidence type="ECO:0000256" key="1">
    <source>
        <dbReference type="SAM" id="Phobius"/>
    </source>
</evidence>
<feature type="transmembrane region" description="Helical" evidence="1">
    <location>
        <begin position="211"/>
        <end position="230"/>
    </location>
</feature>
<feature type="transmembrane region" description="Helical" evidence="1">
    <location>
        <begin position="19"/>
        <end position="41"/>
    </location>
</feature>
<evidence type="ECO:0000313" key="2">
    <source>
        <dbReference type="EMBL" id="XBH20299.1"/>
    </source>
</evidence>
<protein>
    <recommendedName>
        <fullName evidence="3">ABC transporter permease</fullName>
    </recommendedName>
</protein>
<keyword evidence="1" id="KW-0812">Transmembrane</keyword>
<dbReference type="EMBL" id="CP146203">
    <property type="protein sequence ID" value="XBH20299.1"/>
    <property type="molecule type" value="Genomic_DNA"/>
</dbReference>
<dbReference type="AlphaFoldDB" id="A0AAU7DQT5"/>
<keyword evidence="1" id="KW-1133">Transmembrane helix</keyword>
<organism evidence="2">
    <name type="scientific">Jonesiaceae bacterium BS-20</name>
    <dbReference type="NCBI Taxonomy" id="3120821"/>
    <lineage>
        <taxon>Bacteria</taxon>
        <taxon>Bacillati</taxon>
        <taxon>Actinomycetota</taxon>
        <taxon>Actinomycetes</taxon>
        <taxon>Micrococcales</taxon>
        <taxon>Jonesiaceae</taxon>
    </lineage>
</organism>
<accession>A0AAU7DQT5</accession>
<feature type="transmembrane region" description="Helical" evidence="1">
    <location>
        <begin position="147"/>
        <end position="170"/>
    </location>
</feature>
<proteinExistence type="predicted"/>
<feature type="transmembrane region" description="Helical" evidence="1">
    <location>
        <begin position="61"/>
        <end position="88"/>
    </location>
</feature>